<dbReference type="GO" id="GO:0003677">
    <property type="term" value="F:DNA binding"/>
    <property type="evidence" value="ECO:0007669"/>
    <property type="project" value="UniProtKB-KW"/>
</dbReference>
<keyword evidence="3" id="KW-0804">Transcription</keyword>
<keyword evidence="1" id="KW-0805">Transcription regulation</keyword>
<organism evidence="6 7">
    <name type="scientific">Penicillium brevicompactum</name>
    <dbReference type="NCBI Taxonomy" id="5074"/>
    <lineage>
        <taxon>Eukaryota</taxon>
        <taxon>Fungi</taxon>
        <taxon>Dikarya</taxon>
        <taxon>Ascomycota</taxon>
        <taxon>Pezizomycotina</taxon>
        <taxon>Eurotiomycetes</taxon>
        <taxon>Eurotiomycetidae</taxon>
        <taxon>Eurotiales</taxon>
        <taxon>Aspergillaceae</taxon>
        <taxon>Penicillium</taxon>
    </lineage>
</organism>
<evidence type="ECO:0000256" key="4">
    <source>
        <dbReference type="ARBA" id="ARBA00023242"/>
    </source>
</evidence>
<dbReference type="EMBL" id="JAPZBQ010000003">
    <property type="protein sequence ID" value="KAJ5337782.1"/>
    <property type="molecule type" value="Genomic_DNA"/>
</dbReference>
<protein>
    <submittedName>
        <fullName evidence="6">Aflatoxin biosynthesis regulatory protein</fullName>
    </submittedName>
</protein>
<evidence type="ECO:0000256" key="3">
    <source>
        <dbReference type="ARBA" id="ARBA00023163"/>
    </source>
</evidence>
<feature type="domain" description="Zn(2)-C6 fungal-type" evidence="5">
    <location>
        <begin position="82"/>
        <end position="112"/>
    </location>
</feature>
<dbReference type="InterPro" id="IPR036864">
    <property type="entry name" value="Zn2-C6_fun-type_DNA-bd_sf"/>
</dbReference>
<evidence type="ECO:0000259" key="5">
    <source>
        <dbReference type="PROSITE" id="PS50048"/>
    </source>
</evidence>
<name>A0A9W9QGW7_PENBR</name>
<dbReference type="PROSITE" id="PS50048">
    <property type="entry name" value="ZN2_CY6_FUNGAL_2"/>
    <property type="match status" value="1"/>
</dbReference>
<dbReference type="SMART" id="SM00066">
    <property type="entry name" value="GAL4"/>
    <property type="match status" value="1"/>
</dbReference>
<accession>A0A9W9QGW7</accession>
<reference evidence="6" key="1">
    <citation type="submission" date="2022-12" db="EMBL/GenBank/DDBJ databases">
        <authorList>
            <person name="Petersen C."/>
        </authorList>
    </citation>
    <scope>NUCLEOTIDE SEQUENCE</scope>
    <source>
        <strain evidence="6">IBT 35673</strain>
    </source>
</reference>
<dbReference type="InterPro" id="IPR001138">
    <property type="entry name" value="Zn2Cys6_DnaBD"/>
</dbReference>
<comment type="caution">
    <text evidence="6">The sequence shown here is derived from an EMBL/GenBank/DDBJ whole genome shotgun (WGS) entry which is preliminary data.</text>
</comment>
<dbReference type="Proteomes" id="UP001147695">
    <property type="component" value="Unassembled WGS sequence"/>
</dbReference>
<evidence type="ECO:0000313" key="7">
    <source>
        <dbReference type="Proteomes" id="UP001147695"/>
    </source>
</evidence>
<gene>
    <name evidence="6" type="ORF">N7452_004510</name>
</gene>
<evidence type="ECO:0000256" key="2">
    <source>
        <dbReference type="ARBA" id="ARBA00023125"/>
    </source>
</evidence>
<sequence>MSTYAGLGQTSKGQLISFEQWTNDMVPNPQTPIPSSHKPMQGQKLIFRVPNYKSNTSPSCGSEQPAGLVYHSRRSHRKSRGGCVNCKQRRVKCDEAKPRCIRCQKHDVECDYSGKPIRRPQTNNSNNIIAEFIKTNPELISMDSLASSVSLMMVSDKLGELLRPSTGKRLPKELTDVSAVNRTIQALNHFHRGPAFSDESPDPVRIVMGKMVKLAFETPFLMHSIIGAATTHLCTLLPDNKAFRVAEAYHWQQTINQYSAEVSMPVTRQNMDKLYSACMMIGMHSFLQETFNPRSSFVFSQDPAALNWLRLQGGLRYLLQQASQWLPESMWWTVFMEARDPNIDFEDKRSGRVDLDPDLADLCEITDDTTAESSPLLWPLRMLTSLLSLERGTVSFQKYNTWMGRIENPYYDCLGRKEPAALVLLAWWLGLMCYVEEWWVETRVRSECTAICMFLEDTSNPLVLKLLEFPASCCGYLLRHEQEQADVLELS</sequence>
<dbReference type="PROSITE" id="PS00463">
    <property type="entry name" value="ZN2_CY6_FUNGAL_1"/>
    <property type="match status" value="1"/>
</dbReference>
<reference evidence="6" key="2">
    <citation type="journal article" date="2023" name="IMA Fungus">
        <title>Comparative genomic study of the Penicillium genus elucidates a diverse pangenome and 15 lateral gene transfer events.</title>
        <authorList>
            <person name="Petersen C."/>
            <person name="Sorensen T."/>
            <person name="Nielsen M.R."/>
            <person name="Sondergaard T.E."/>
            <person name="Sorensen J.L."/>
            <person name="Fitzpatrick D.A."/>
            <person name="Frisvad J.C."/>
            <person name="Nielsen K.L."/>
        </authorList>
    </citation>
    <scope>NUCLEOTIDE SEQUENCE</scope>
    <source>
        <strain evidence="6">IBT 35673</strain>
    </source>
</reference>
<dbReference type="SUPFAM" id="SSF57701">
    <property type="entry name" value="Zn2/Cys6 DNA-binding domain"/>
    <property type="match status" value="1"/>
</dbReference>
<dbReference type="CDD" id="cd00067">
    <property type="entry name" value="GAL4"/>
    <property type="match status" value="1"/>
</dbReference>
<dbReference type="Pfam" id="PF00172">
    <property type="entry name" value="Zn_clus"/>
    <property type="match status" value="1"/>
</dbReference>
<dbReference type="AlphaFoldDB" id="A0A9W9QGW7"/>
<dbReference type="PANTHER" id="PTHR47784">
    <property type="entry name" value="STEROL UPTAKE CONTROL PROTEIN 2"/>
    <property type="match status" value="1"/>
</dbReference>
<dbReference type="Gene3D" id="4.10.240.10">
    <property type="entry name" value="Zn(2)-C6 fungal-type DNA-binding domain"/>
    <property type="match status" value="1"/>
</dbReference>
<dbReference type="InterPro" id="IPR053157">
    <property type="entry name" value="Sterol_Uptake_Regulator"/>
</dbReference>
<dbReference type="GO" id="GO:0001228">
    <property type="term" value="F:DNA-binding transcription activator activity, RNA polymerase II-specific"/>
    <property type="evidence" value="ECO:0007669"/>
    <property type="project" value="TreeGrafter"/>
</dbReference>
<keyword evidence="2" id="KW-0238">DNA-binding</keyword>
<keyword evidence="4" id="KW-0539">Nucleus</keyword>
<evidence type="ECO:0000256" key="1">
    <source>
        <dbReference type="ARBA" id="ARBA00023015"/>
    </source>
</evidence>
<dbReference type="GO" id="GO:0008270">
    <property type="term" value="F:zinc ion binding"/>
    <property type="evidence" value="ECO:0007669"/>
    <property type="project" value="InterPro"/>
</dbReference>
<proteinExistence type="predicted"/>
<dbReference type="PANTHER" id="PTHR47784:SF9">
    <property type="entry name" value="ZN(II)2CYS6 TRANSCRIPTION FACTOR (EUROFUNG)"/>
    <property type="match status" value="1"/>
</dbReference>
<evidence type="ECO:0000313" key="6">
    <source>
        <dbReference type="EMBL" id="KAJ5337782.1"/>
    </source>
</evidence>